<evidence type="ECO:0000313" key="4">
    <source>
        <dbReference type="EMBL" id="KZT54205.1"/>
    </source>
</evidence>
<dbReference type="InParanoid" id="A0A165E6H9"/>
<dbReference type="InterPro" id="IPR035979">
    <property type="entry name" value="RBD_domain_sf"/>
</dbReference>
<sequence>MSGGSSSSGADSPEFFIPTQTPPRRQGRAVHGSSGAQAAHAFLPSAARAVLDVIREPPPERNRIDLNRIREGLDTRTTVMLKNVPNKMTDKHLMAFIDSVTPKSYSFLYLRMDFENHCNVGYAFVNFIDVSSLLRFAETKLGQKWGMFNSEKVLHMSYANYQGKEALVEKFRNSGVMEEREAWRPKIFYSSGPRKGEPEPFPRKSNLLLTRHAIDVYQPPTIISASSVRSKTGVLKASTPRTRLMP</sequence>
<reference evidence="4 5" key="1">
    <citation type="journal article" date="2016" name="Mol. Biol. Evol.">
        <title>Comparative Genomics of Early-Diverging Mushroom-Forming Fungi Provides Insights into the Origins of Lignocellulose Decay Capabilities.</title>
        <authorList>
            <person name="Nagy L.G."/>
            <person name="Riley R."/>
            <person name="Tritt A."/>
            <person name="Adam C."/>
            <person name="Daum C."/>
            <person name="Floudas D."/>
            <person name="Sun H."/>
            <person name="Yadav J.S."/>
            <person name="Pangilinan J."/>
            <person name="Larsson K.H."/>
            <person name="Matsuura K."/>
            <person name="Barry K."/>
            <person name="Labutti K."/>
            <person name="Kuo R."/>
            <person name="Ohm R.A."/>
            <person name="Bhattacharya S.S."/>
            <person name="Shirouzu T."/>
            <person name="Yoshinaga Y."/>
            <person name="Martin F.M."/>
            <person name="Grigoriev I.V."/>
            <person name="Hibbett D.S."/>
        </authorList>
    </citation>
    <scope>NUCLEOTIDE SEQUENCE [LARGE SCALE GENOMIC DNA]</scope>
    <source>
        <strain evidence="4 5">HHB12733</strain>
    </source>
</reference>
<keyword evidence="5" id="KW-1185">Reference proteome</keyword>
<proteinExistence type="predicted"/>
<dbReference type="InterPro" id="IPR007201">
    <property type="entry name" value="Mei2-like_Rrm_C"/>
</dbReference>
<dbReference type="OrthoDB" id="417481at2759"/>
<dbReference type="STRING" id="1353952.A0A165E6H9"/>
<dbReference type="Proteomes" id="UP000076842">
    <property type="component" value="Unassembled WGS sequence"/>
</dbReference>
<dbReference type="AlphaFoldDB" id="A0A165E6H9"/>
<dbReference type="PANTHER" id="PTHR23189">
    <property type="entry name" value="RNA RECOGNITION MOTIF-CONTAINING"/>
    <property type="match status" value="1"/>
</dbReference>
<feature type="region of interest" description="Disordered" evidence="2">
    <location>
        <begin position="1"/>
        <end position="34"/>
    </location>
</feature>
<dbReference type="SUPFAM" id="SSF54928">
    <property type="entry name" value="RNA-binding domain, RBD"/>
    <property type="match status" value="1"/>
</dbReference>
<dbReference type="EMBL" id="KV424019">
    <property type="protein sequence ID" value="KZT54205.1"/>
    <property type="molecule type" value="Genomic_DNA"/>
</dbReference>
<dbReference type="GO" id="GO:0003723">
    <property type="term" value="F:RNA binding"/>
    <property type="evidence" value="ECO:0007669"/>
    <property type="project" value="UniProtKB-KW"/>
</dbReference>
<dbReference type="Pfam" id="PF04059">
    <property type="entry name" value="RRM_2"/>
    <property type="match status" value="1"/>
</dbReference>
<accession>A0A165E6H9</accession>
<evidence type="ECO:0000259" key="3">
    <source>
        <dbReference type="Pfam" id="PF04059"/>
    </source>
</evidence>
<protein>
    <recommendedName>
        <fullName evidence="3">Mei2-like C-terminal RNA recognition motif domain-containing protein</fullName>
    </recommendedName>
</protein>
<organism evidence="4 5">
    <name type="scientific">Calocera cornea HHB12733</name>
    <dbReference type="NCBI Taxonomy" id="1353952"/>
    <lineage>
        <taxon>Eukaryota</taxon>
        <taxon>Fungi</taxon>
        <taxon>Dikarya</taxon>
        <taxon>Basidiomycota</taxon>
        <taxon>Agaricomycotina</taxon>
        <taxon>Dacrymycetes</taxon>
        <taxon>Dacrymycetales</taxon>
        <taxon>Dacrymycetaceae</taxon>
        <taxon>Calocera</taxon>
    </lineage>
</organism>
<gene>
    <name evidence="4" type="ORF">CALCODRAFT_439044</name>
</gene>
<feature type="domain" description="Mei2-like C-terminal RNA recognition motif" evidence="3">
    <location>
        <begin position="76"/>
        <end position="172"/>
    </location>
</feature>
<evidence type="ECO:0000256" key="1">
    <source>
        <dbReference type="ARBA" id="ARBA00022884"/>
    </source>
</evidence>
<evidence type="ECO:0000256" key="2">
    <source>
        <dbReference type="SAM" id="MobiDB-lite"/>
    </source>
</evidence>
<name>A0A165E6H9_9BASI</name>
<keyword evidence="1" id="KW-0694">RNA-binding</keyword>
<evidence type="ECO:0000313" key="5">
    <source>
        <dbReference type="Proteomes" id="UP000076842"/>
    </source>
</evidence>